<accession>A0A9X9JPJ7</accession>
<name>A0A9X9JPJ7_9CAUD</name>
<organism evidence="1 2">
    <name type="scientific">Xanthomonas phage vB_Xar_IVIA-DoCa5</name>
    <dbReference type="NCBI Taxonomy" id="2975532"/>
    <lineage>
        <taxon>Viruses</taxon>
        <taxon>Duplodnaviria</taxon>
        <taxon>Heunggongvirae</taxon>
        <taxon>Uroviricota</taxon>
        <taxon>Caudoviricetes</taxon>
        <taxon>Mesyanzhinovviridae</taxon>
        <taxon>Bradleyvirinae</taxon>
        <taxon>Docaquintavirus</taxon>
        <taxon>Docaquintavirus doca5</taxon>
    </lineage>
</organism>
<sequence>MAIHEDGTMDVWIDGKLERRRYYVQCGGTDLMGRCLLPMHEPETYDGEMVMRTISDITPTIIKVREPEHEQEPDTFNPNWEQY</sequence>
<dbReference type="Proteomes" id="UP001164549">
    <property type="component" value="Segment"/>
</dbReference>
<reference evidence="1" key="1">
    <citation type="submission" date="2022-07" db="EMBL/GenBank/DDBJ databases">
        <title>Comparative analysis of new lytic phages for the biological control of phytopathogenic Xanthomonas spp.</title>
        <authorList>
            <person name="Domingo-Calap M.L."/>
            <person name="Bernabeu-Gimeno M."/>
            <person name="Aure C.M."/>
            <person name="Marco-Noales E."/>
            <person name="Domingo-Calap P."/>
        </authorList>
    </citation>
    <scope>NUCLEOTIDE SEQUENCE</scope>
</reference>
<proteinExistence type="predicted"/>
<dbReference type="EMBL" id="ON932079">
    <property type="protein sequence ID" value="UYA98675.1"/>
    <property type="molecule type" value="Genomic_DNA"/>
</dbReference>
<evidence type="ECO:0000313" key="2">
    <source>
        <dbReference type="Proteomes" id="UP001164549"/>
    </source>
</evidence>
<evidence type="ECO:0000313" key="1">
    <source>
        <dbReference type="EMBL" id="UYA98675.1"/>
    </source>
</evidence>
<gene>
    <name evidence="1" type="ORF">IVIADoCa5_5</name>
</gene>
<protein>
    <submittedName>
        <fullName evidence="1">Uncharacterized protein</fullName>
    </submittedName>
</protein>
<keyword evidence="2" id="KW-1185">Reference proteome</keyword>